<proteinExistence type="predicted"/>
<feature type="region of interest" description="Disordered" evidence="1">
    <location>
        <begin position="1"/>
        <end position="48"/>
    </location>
</feature>
<reference evidence="2 3" key="1">
    <citation type="submission" date="2018-02" db="EMBL/GenBank/DDBJ databases">
        <title>The genomes of Aspergillus section Nigri reveals drivers in fungal speciation.</title>
        <authorList>
            <consortium name="DOE Joint Genome Institute"/>
            <person name="Vesth T.C."/>
            <person name="Nybo J."/>
            <person name="Theobald S."/>
            <person name="Brandl J."/>
            <person name="Frisvad J.C."/>
            <person name="Nielsen K.F."/>
            <person name="Lyhne E.K."/>
            <person name="Kogle M.E."/>
            <person name="Kuo A."/>
            <person name="Riley R."/>
            <person name="Clum A."/>
            <person name="Nolan M."/>
            <person name="Lipzen A."/>
            <person name="Salamov A."/>
            <person name="Henrissat B."/>
            <person name="Wiebenga A."/>
            <person name="De vries R.P."/>
            <person name="Grigoriev I.V."/>
            <person name="Mortensen U.H."/>
            <person name="Andersen M.R."/>
            <person name="Baker S.E."/>
        </authorList>
    </citation>
    <scope>NUCLEOTIDE SEQUENCE [LARGE SCALE GENOMIC DNA]</scope>
    <source>
        <strain evidence="2 3">CBS 313.89</strain>
    </source>
</reference>
<keyword evidence="3" id="KW-1185">Reference proteome</keyword>
<organism evidence="2 3">
    <name type="scientific">Aspergillus fijiensis CBS 313.89</name>
    <dbReference type="NCBI Taxonomy" id="1448319"/>
    <lineage>
        <taxon>Eukaryota</taxon>
        <taxon>Fungi</taxon>
        <taxon>Dikarya</taxon>
        <taxon>Ascomycota</taxon>
        <taxon>Pezizomycotina</taxon>
        <taxon>Eurotiomycetes</taxon>
        <taxon>Eurotiomycetidae</taxon>
        <taxon>Eurotiales</taxon>
        <taxon>Aspergillaceae</taxon>
        <taxon>Aspergillus</taxon>
    </lineage>
</organism>
<sequence>MRYAGKRIDNSNSRGRRMTDRQTVSQSVMDRRAVRTVEEGKGSGLGKRFAGRIQTDQPANDWMITHGLPFVRAGRLVGFQEYNVGTSAMVSPPIEGEARMPPLLLQIYGHYEELEAKYGQWTVPAIHLVKTEAGQKLPNYRSFAIVIPRLIVLADRVAFQKPRTSLGSSPPYQGGWPLTSVIPMEPASPTQIDPSLALALRSVTRAQLYMYVVSRLGVYQRSNHLPTGGVVVLTRVPSRYNATTITVAYTIRHAPNAKHDASKPPAHFSRATTKDG</sequence>
<dbReference type="VEuPathDB" id="FungiDB:BO72DRAFT_508756"/>
<evidence type="ECO:0000256" key="1">
    <source>
        <dbReference type="SAM" id="MobiDB-lite"/>
    </source>
</evidence>
<name>A0A8G1VZT6_9EURO</name>
<protein>
    <submittedName>
        <fullName evidence="2">Uncharacterized protein</fullName>
    </submittedName>
</protein>
<dbReference type="EMBL" id="KZ824640">
    <property type="protein sequence ID" value="RAK77883.1"/>
    <property type="molecule type" value="Genomic_DNA"/>
</dbReference>
<evidence type="ECO:0000313" key="2">
    <source>
        <dbReference type="EMBL" id="RAK77883.1"/>
    </source>
</evidence>
<dbReference type="Proteomes" id="UP000249789">
    <property type="component" value="Unassembled WGS sequence"/>
</dbReference>
<dbReference type="AlphaFoldDB" id="A0A8G1VZT6"/>
<feature type="compositionally biased region" description="Basic and acidic residues" evidence="1">
    <location>
        <begin position="29"/>
        <end position="41"/>
    </location>
</feature>
<dbReference type="RefSeq" id="XP_040801893.1">
    <property type="nucleotide sequence ID" value="XM_040949303.1"/>
</dbReference>
<gene>
    <name evidence="2" type="ORF">BO72DRAFT_508756</name>
</gene>
<feature type="region of interest" description="Disordered" evidence="1">
    <location>
        <begin position="256"/>
        <end position="276"/>
    </location>
</feature>
<dbReference type="GeneID" id="63866636"/>
<evidence type="ECO:0000313" key="3">
    <source>
        <dbReference type="Proteomes" id="UP000249789"/>
    </source>
</evidence>
<accession>A0A8G1VZT6</accession>